<dbReference type="GO" id="GO:0005886">
    <property type="term" value="C:plasma membrane"/>
    <property type="evidence" value="ECO:0007669"/>
    <property type="project" value="UniProtKB-SubCell"/>
</dbReference>
<evidence type="ECO:0000259" key="7">
    <source>
        <dbReference type="Pfam" id="PF06271"/>
    </source>
</evidence>
<feature type="transmembrane region" description="Helical" evidence="6">
    <location>
        <begin position="22"/>
        <end position="42"/>
    </location>
</feature>
<evidence type="ECO:0000256" key="3">
    <source>
        <dbReference type="ARBA" id="ARBA00022692"/>
    </source>
</evidence>
<organism evidence="8 9">
    <name type="scientific">Arenimonas oryziterrae DSM 21050 = YC6267</name>
    <dbReference type="NCBI Taxonomy" id="1121015"/>
    <lineage>
        <taxon>Bacteria</taxon>
        <taxon>Pseudomonadati</taxon>
        <taxon>Pseudomonadota</taxon>
        <taxon>Gammaproteobacteria</taxon>
        <taxon>Lysobacterales</taxon>
        <taxon>Lysobacteraceae</taxon>
        <taxon>Arenimonas</taxon>
    </lineage>
</organism>
<dbReference type="PANTHER" id="PTHR36115">
    <property type="entry name" value="PROLINE-RICH ANTIGEN HOMOLOG-RELATED"/>
    <property type="match status" value="1"/>
</dbReference>
<dbReference type="PANTHER" id="PTHR36115:SF9">
    <property type="entry name" value="LMO1584 PROTEIN"/>
    <property type="match status" value="1"/>
</dbReference>
<comment type="caution">
    <text evidence="8">The sequence shown here is derived from an EMBL/GenBank/DDBJ whole genome shotgun (WGS) entry which is preliminary data.</text>
</comment>
<dbReference type="EMBL" id="AVCI01000004">
    <property type="protein sequence ID" value="KFN43839.1"/>
    <property type="molecule type" value="Genomic_DNA"/>
</dbReference>
<dbReference type="eggNOG" id="COG1714">
    <property type="taxonomic scope" value="Bacteria"/>
</dbReference>
<feature type="transmembrane region" description="Helical" evidence="6">
    <location>
        <begin position="134"/>
        <end position="153"/>
    </location>
</feature>
<dbReference type="Proteomes" id="UP000029385">
    <property type="component" value="Unassembled WGS sequence"/>
</dbReference>
<dbReference type="STRING" id="1121015.GCA_000420545_02009"/>
<feature type="domain" description="RDD" evidence="7">
    <location>
        <begin position="8"/>
        <end position="166"/>
    </location>
</feature>
<name>A0A091AYT6_9GAMM</name>
<dbReference type="InterPro" id="IPR010432">
    <property type="entry name" value="RDD"/>
</dbReference>
<protein>
    <recommendedName>
        <fullName evidence="7">RDD domain-containing protein</fullName>
    </recommendedName>
</protein>
<evidence type="ECO:0000256" key="4">
    <source>
        <dbReference type="ARBA" id="ARBA00022989"/>
    </source>
</evidence>
<feature type="transmembrane region" description="Helical" evidence="6">
    <location>
        <begin position="76"/>
        <end position="97"/>
    </location>
</feature>
<dbReference type="OrthoDB" id="9793824at2"/>
<proteinExistence type="predicted"/>
<keyword evidence="5 6" id="KW-0472">Membrane</keyword>
<evidence type="ECO:0000313" key="8">
    <source>
        <dbReference type="EMBL" id="KFN43839.1"/>
    </source>
</evidence>
<keyword evidence="9" id="KW-1185">Reference proteome</keyword>
<feature type="transmembrane region" description="Helical" evidence="6">
    <location>
        <begin position="181"/>
        <end position="209"/>
    </location>
</feature>
<evidence type="ECO:0000256" key="1">
    <source>
        <dbReference type="ARBA" id="ARBA00004651"/>
    </source>
</evidence>
<keyword evidence="2" id="KW-1003">Cell membrane</keyword>
<evidence type="ECO:0000256" key="6">
    <source>
        <dbReference type="SAM" id="Phobius"/>
    </source>
</evidence>
<dbReference type="RefSeq" id="WP_022969624.1">
    <property type="nucleotide sequence ID" value="NZ_ATVD01000003.1"/>
</dbReference>
<keyword evidence="3 6" id="KW-0812">Transmembrane</keyword>
<dbReference type="InterPro" id="IPR051791">
    <property type="entry name" value="Pra-immunoreactive"/>
</dbReference>
<comment type="subcellular location">
    <subcellularLocation>
        <location evidence="1">Cell membrane</location>
        <topology evidence="1">Multi-pass membrane protein</topology>
    </subcellularLocation>
</comment>
<dbReference type="PATRIC" id="fig|1121015.4.peg.1048"/>
<dbReference type="AlphaFoldDB" id="A0A091AYT6"/>
<accession>A0A091AYT6</accession>
<dbReference type="Pfam" id="PF06271">
    <property type="entry name" value="RDD"/>
    <property type="match status" value="1"/>
</dbReference>
<gene>
    <name evidence="8" type="ORF">N789_07790</name>
</gene>
<keyword evidence="4 6" id="KW-1133">Transmembrane helix</keyword>
<evidence type="ECO:0000313" key="9">
    <source>
        <dbReference type="Proteomes" id="UP000029385"/>
    </source>
</evidence>
<reference evidence="8 9" key="1">
    <citation type="submission" date="2013-09" db="EMBL/GenBank/DDBJ databases">
        <title>Genome sequencing of Arenimonas oryziterrae.</title>
        <authorList>
            <person name="Chen F."/>
            <person name="Wang G."/>
        </authorList>
    </citation>
    <scope>NUCLEOTIDE SEQUENCE [LARGE SCALE GENOMIC DNA]</scope>
    <source>
        <strain evidence="8 9">YC6267</strain>
    </source>
</reference>
<evidence type="ECO:0000256" key="2">
    <source>
        <dbReference type="ARBA" id="ARBA00022475"/>
    </source>
</evidence>
<sequence length="215" mass="23289">MNPPPVSPAGFWKRYVAYSIDVLLLSFVCQLVLTIVFAIMGLNDDSLVPRLLAMAADPEALDTDAALSLLTGLWPLLWRMSWISTLVYALIAGVYFVGMESSAWRASLGKRLLGLVVLDGQGQALTPWRAAARFFAAALSWLTLNLGHALAAWTPSKRALHDFVAGTRVEHANPTQTTMPAWAWAFLGLQALLLFGTVIVLSVALALWLTAVGLV</sequence>
<evidence type="ECO:0000256" key="5">
    <source>
        <dbReference type="ARBA" id="ARBA00023136"/>
    </source>
</evidence>